<evidence type="ECO:0000313" key="5">
    <source>
        <dbReference type="EMBL" id="NED99779.1"/>
    </source>
</evidence>
<dbReference type="PROSITE" id="PS00352">
    <property type="entry name" value="CSD_1"/>
    <property type="match status" value="1"/>
</dbReference>
<evidence type="ECO:0000259" key="4">
    <source>
        <dbReference type="PROSITE" id="PS51857"/>
    </source>
</evidence>
<reference evidence="5 6" key="1">
    <citation type="submission" date="2020-02" db="EMBL/GenBank/DDBJ databases">
        <authorList>
            <person name="Li X.-J."/>
            <person name="Han X.-M."/>
        </authorList>
    </citation>
    <scope>NUCLEOTIDE SEQUENCE [LARGE SCALE GENOMIC DNA]</scope>
    <source>
        <strain evidence="5 6">CCTCC AB 2017055</strain>
    </source>
</reference>
<feature type="domain" description="CSD" evidence="4">
    <location>
        <begin position="1"/>
        <end position="65"/>
    </location>
</feature>
<dbReference type="InterPro" id="IPR012340">
    <property type="entry name" value="NA-bd_OB-fold"/>
</dbReference>
<dbReference type="PRINTS" id="PR00050">
    <property type="entry name" value="COLDSHOCK"/>
</dbReference>
<evidence type="ECO:0000256" key="2">
    <source>
        <dbReference type="ARBA" id="ARBA00022490"/>
    </source>
</evidence>
<dbReference type="PROSITE" id="PS51857">
    <property type="entry name" value="CSD_2"/>
    <property type="match status" value="1"/>
</dbReference>
<sequence>MTQGAVKWFNAEKGFGFIEREDGPDVFVHYSEIQGGGFRSLEENQRVEFEVTQGPKGPQATGVRVI</sequence>
<dbReference type="SMART" id="SM00357">
    <property type="entry name" value="CSP"/>
    <property type="match status" value="1"/>
</dbReference>
<name>A0A6L9S721_9ACTN</name>
<dbReference type="SUPFAM" id="SSF50249">
    <property type="entry name" value="Nucleic acid-binding proteins"/>
    <property type="match status" value="1"/>
</dbReference>
<dbReference type="EMBL" id="JAAGOA010000003">
    <property type="protein sequence ID" value="NED99779.1"/>
    <property type="molecule type" value="Genomic_DNA"/>
</dbReference>
<comment type="caution">
    <text evidence="5">The sequence shown here is derived from an EMBL/GenBank/DDBJ whole genome shotgun (WGS) entry which is preliminary data.</text>
</comment>
<dbReference type="FunFam" id="2.40.50.140:FF:000006">
    <property type="entry name" value="Cold shock protein CspC"/>
    <property type="match status" value="1"/>
</dbReference>
<protein>
    <submittedName>
        <fullName evidence="5">Cold shock domain-containing protein</fullName>
    </submittedName>
</protein>
<dbReference type="PIRSF" id="PIRSF002599">
    <property type="entry name" value="Cold_shock_A"/>
    <property type="match status" value="1"/>
</dbReference>
<accession>A0A6L9S721</accession>
<dbReference type="PANTHER" id="PTHR11544">
    <property type="entry name" value="COLD SHOCK DOMAIN CONTAINING PROTEINS"/>
    <property type="match status" value="1"/>
</dbReference>
<keyword evidence="6" id="KW-1185">Reference proteome</keyword>
<dbReference type="InterPro" id="IPR011129">
    <property type="entry name" value="CSD"/>
</dbReference>
<evidence type="ECO:0000313" key="6">
    <source>
        <dbReference type="Proteomes" id="UP000475214"/>
    </source>
</evidence>
<dbReference type="GO" id="GO:0003676">
    <property type="term" value="F:nucleic acid binding"/>
    <property type="evidence" value="ECO:0007669"/>
    <property type="project" value="InterPro"/>
</dbReference>
<keyword evidence="2" id="KW-0963">Cytoplasm</keyword>
<dbReference type="Proteomes" id="UP000475214">
    <property type="component" value="Unassembled WGS sequence"/>
</dbReference>
<evidence type="ECO:0000256" key="1">
    <source>
        <dbReference type="ARBA" id="ARBA00004496"/>
    </source>
</evidence>
<dbReference type="AlphaFoldDB" id="A0A6L9S721"/>
<dbReference type="RefSeq" id="WP_163734248.1">
    <property type="nucleotide sequence ID" value="NZ_JAAGOA010000003.1"/>
</dbReference>
<gene>
    <name evidence="5" type="ORF">G1H10_06325</name>
</gene>
<dbReference type="InterPro" id="IPR012156">
    <property type="entry name" value="Cold_shock_CspA"/>
</dbReference>
<comment type="subcellular location">
    <subcellularLocation>
        <location evidence="1 3">Cytoplasm</location>
    </subcellularLocation>
</comment>
<proteinExistence type="predicted"/>
<dbReference type="InterPro" id="IPR019844">
    <property type="entry name" value="CSD_CS"/>
</dbReference>
<dbReference type="CDD" id="cd04458">
    <property type="entry name" value="CSP_CDS"/>
    <property type="match status" value="1"/>
</dbReference>
<dbReference type="GO" id="GO:0005737">
    <property type="term" value="C:cytoplasm"/>
    <property type="evidence" value="ECO:0007669"/>
    <property type="project" value="UniProtKB-SubCell"/>
</dbReference>
<organism evidence="5 6">
    <name type="scientific">Phytoactinopolyspora halotolerans</name>
    <dbReference type="NCBI Taxonomy" id="1981512"/>
    <lineage>
        <taxon>Bacteria</taxon>
        <taxon>Bacillati</taxon>
        <taxon>Actinomycetota</taxon>
        <taxon>Actinomycetes</taxon>
        <taxon>Jiangellales</taxon>
        <taxon>Jiangellaceae</taxon>
        <taxon>Phytoactinopolyspora</taxon>
    </lineage>
</organism>
<dbReference type="Pfam" id="PF00313">
    <property type="entry name" value="CSD"/>
    <property type="match status" value="1"/>
</dbReference>
<dbReference type="InterPro" id="IPR002059">
    <property type="entry name" value="CSP_DNA-bd"/>
</dbReference>
<dbReference type="Gene3D" id="2.40.50.140">
    <property type="entry name" value="Nucleic acid-binding proteins"/>
    <property type="match status" value="1"/>
</dbReference>
<evidence type="ECO:0000256" key="3">
    <source>
        <dbReference type="RuleBase" id="RU000408"/>
    </source>
</evidence>
<dbReference type="InterPro" id="IPR050181">
    <property type="entry name" value="Cold_shock_domain"/>
</dbReference>